<organism evidence="7">
    <name type="scientific">Microvirga ossetica</name>
    <dbReference type="NCBI Taxonomy" id="1882682"/>
    <lineage>
        <taxon>Bacteria</taxon>
        <taxon>Pseudomonadati</taxon>
        <taxon>Pseudomonadota</taxon>
        <taxon>Alphaproteobacteria</taxon>
        <taxon>Hyphomicrobiales</taxon>
        <taxon>Methylobacteriaceae</taxon>
        <taxon>Microvirga</taxon>
    </lineage>
</organism>
<evidence type="ECO:0000256" key="1">
    <source>
        <dbReference type="ARBA" id="ARBA00022617"/>
    </source>
</evidence>
<dbReference type="GO" id="GO:0046872">
    <property type="term" value="F:metal ion binding"/>
    <property type="evidence" value="ECO:0007669"/>
    <property type="project" value="UniProtKB-KW"/>
</dbReference>
<keyword evidence="5" id="KW-0732">Signal</keyword>
<gene>
    <name evidence="7" type="ORF">BB934_37795</name>
</gene>
<feature type="domain" description="Cytochrome c" evidence="6">
    <location>
        <begin position="37"/>
        <end position="116"/>
    </location>
</feature>
<accession>A0A1B2EVL5</accession>
<dbReference type="KEGG" id="moc:BB934_37795"/>
<dbReference type="AlphaFoldDB" id="A0A1B2EVL5"/>
<evidence type="ECO:0000256" key="2">
    <source>
        <dbReference type="ARBA" id="ARBA00022723"/>
    </source>
</evidence>
<feature type="chain" id="PRO_5008536329" description="Cytochrome c domain-containing protein" evidence="5">
    <location>
        <begin position="32"/>
        <end position="117"/>
    </location>
</feature>
<evidence type="ECO:0000256" key="5">
    <source>
        <dbReference type="SAM" id="SignalP"/>
    </source>
</evidence>
<dbReference type="Pfam" id="PF13442">
    <property type="entry name" value="Cytochrome_CBB3"/>
    <property type="match status" value="1"/>
</dbReference>
<feature type="signal peptide" evidence="5">
    <location>
        <begin position="1"/>
        <end position="31"/>
    </location>
</feature>
<dbReference type="GO" id="GO:0009055">
    <property type="term" value="F:electron transfer activity"/>
    <property type="evidence" value="ECO:0007669"/>
    <property type="project" value="InterPro"/>
</dbReference>
<evidence type="ECO:0000256" key="3">
    <source>
        <dbReference type="ARBA" id="ARBA00023004"/>
    </source>
</evidence>
<evidence type="ECO:0000259" key="6">
    <source>
        <dbReference type="PROSITE" id="PS51007"/>
    </source>
</evidence>
<keyword evidence="3 4" id="KW-0408">Iron</keyword>
<dbReference type="GO" id="GO:0020037">
    <property type="term" value="F:heme binding"/>
    <property type="evidence" value="ECO:0007669"/>
    <property type="project" value="InterPro"/>
</dbReference>
<evidence type="ECO:0000256" key="4">
    <source>
        <dbReference type="PROSITE-ProRule" id="PRU00433"/>
    </source>
</evidence>
<dbReference type="Gene3D" id="1.10.760.10">
    <property type="entry name" value="Cytochrome c-like domain"/>
    <property type="match status" value="1"/>
</dbReference>
<proteinExistence type="predicted"/>
<keyword evidence="1 4" id="KW-0349">Heme</keyword>
<reference evidence="7" key="1">
    <citation type="submission" date="2016-07" db="EMBL/GenBank/DDBJ databases">
        <title>Microvirga ossetica sp. nov. a new species of rhizobia isolated from root nodules of the legume species Vicia alpestris Steven originated from North Ossetia region in the Caucasus.</title>
        <authorList>
            <person name="Safronova V.I."/>
            <person name="Kuznetsova I.G."/>
            <person name="Sazanova A.L."/>
            <person name="Belimov A."/>
            <person name="Andronov E."/>
            <person name="Osledkin Y.S."/>
            <person name="Onishchuk O.P."/>
            <person name="Kurchak O.N."/>
            <person name="Shaposhnikov A.I."/>
            <person name="Willems A."/>
            <person name="Tikhonovich I.A."/>
        </authorList>
    </citation>
    <scope>NUCLEOTIDE SEQUENCE [LARGE SCALE GENOMIC DNA]</scope>
    <source>
        <strain evidence="7">V5/3M</strain>
        <plasmid evidence="7">unnamed2</plasmid>
    </source>
</reference>
<protein>
    <recommendedName>
        <fullName evidence="6">Cytochrome c domain-containing protein</fullName>
    </recommendedName>
</protein>
<dbReference type="InterPro" id="IPR009056">
    <property type="entry name" value="Cyt_c-like_dom"/>
</dbReference>
<name>A0A1B2EVL5_9HYPH</name>
<dbReference type="PROSITE" id="PS51007">
    <property type="entry name" value="CYTC"/>
    <property type="match status" value="1"/>
</dbReference>
<keyword evidence="2 4" id="KW-0479">Metal-binding</keyword>
<geneLocation type="plasmid" evidence="7">
    <name>unnamed2</name>
</geneLocation>
<keyword evidence="7" id="KW-0614">Plasmid</keyword>
<dbReference type="EMBL" id="CP016619">
    <property type="protein sequence ID" value="ANY84020.1"/>
    <property type="molecule type" value="Genomic_DNA"/>
</dbReference>
<evidence type="ECO:0000313" key="7">
    <source>
        <dbReference type="EMBL" id="ANY84020.1"/>
    </source>
</evidence>
<dbReference type="InterPro" id="IPR036909">
    <property type="entry name" value="Cyt_c-like_dom_sf"/>
</dbReference>
<dbReference type="SUPFAM" id="SSF46626">
    <property type="entry name" value="Cytochrome c"/>
    <property type="match status" value="1"/>
</dbReference>
<sequence length="117" mass="13102">MRCMGFIRHSSKAMVLVKTLIFMGFVTRVVAADVEDDEVQQGRRLVEAHCASCHAVRRKGESPVRQALPFRDLERRYPAESLAEALAEGLGDAHADVATFEAEDVDRIITYLRSLAR</sequence>